<feature type="domain" description="AIR9-like A9" evidence="7">
    <location>
        <begin position="1775"/>
        <end position="1853"/>
    </location>
</feature>
<feature type="domain" description="AIR9-like A9" evidence="7">
    <location>
        <begin position="1676"/>
        <end position="1760"/>
    </location>
</feature>
<dbReference type="FunFam" id="2.130.10.10:FF:000900">
    <property type="entry name" value="Periodic tryptophan protein 2"/>
    <property type="match status" value="1"/>
</dbReference>
<dbReference type="Gene3D" id="2.130.10.10">
    <property type="entry name" value="YVTN repeat-like/Quinoprotein amine dehydrogenase"/>
    <property type="match status" value="3"/>
</dbReference>
<feature type="region of interest" description="Disordered" evidence="5">
    <location>
        <begin position="227"/>
        <end position="247"/>
    </location>
</feature>
<dbReference type="SUPFAM" id="SSF69322">
    <property type="entry name" value="Tricorn protease domain 2"/>
    <property type="match status" value="1"/>
</dbReference>
<dbReference type="InterPro" id="IPR027145">
    <property type="entry name" value="PWP2"/>
</dbReference>
<feature type="domain" description="AIR9-like A9" evidence="7">
    <location>
        <begin position="1479"/>
        <end position="1565"/>
    </location>
</feature>
<proteinExistence type="inferred from homology"/>
<accession>A0A0L9UBE9</accession>
<dbReference type="FunFam" id="2.130.10.10:FF:000688">
    <property type="entry name" value="Periodic tryptophan protein 2"/>
    <property type="match status" value="1"/>
</dbReference>
<feature type="domain" description="AIR9-like A9" evidence="7">
    <location>
        <begin position="2025"/>
        <end position="2093"/>
    </location>
</feature>
<dbReference type="InterPro" id="IPR019775">
    <property type="entry name" value="WD40_repeat_CS"/>
</dbReference>
<feature type="repeat" description="WD" evidence="4">
    <location>
        <begin position="499"/>
        <end position="540"/>
    </location>
</feature>
<feature type="repeat" description="WD" evidence="4">
    <location>
        <begin position="413"/>
        <end position="454"/>
    </location>
</feature>
<dbReference type="GO" id="GO:0032040">
    <property type="term" value="C:small-subunit processome"/>
    <property type="evidence" value="ECO:0007669"/>
    <property type="project" value="TreeGrafter"/>
</dbReference>
<feature type="repeat" description="WD" evidence="4">
    <location>
        <begin position="371"/>
        <end position="412"/>
    </location>
</feature>
<evidence type="ECO:0000256" key="4">
    <source>
        <dbReference type="PROSITE-ProRule" id="PRU00221"/>
    </source>
</evidence>
<dbReference type="PANTHER" id="PTHR19858">
    <property type="entry name" value="WD40 REPEAT PROTEIN"/>
    <property type="match status" value="1"/>
</dbReference>
<evidence type="ECO:0000313" key="8">
    <source>
        <dbReference type="EMBL" id="KOM40001.1"/>
    </source>
</evidence>
<feature type="compositionally biased region" description="Low complexity" evidence="5">
    <location>
        <begin position="1019"/>
        <end position="1039"/>
    </location>
</feature>
<feature type="domain" description="AIR9-like A9" evidence="7">
    <location>
        <begin position="1867"/>
        <end position="1898"/>
    </location>
</feature>
<dbReference type="InterPro" id="IPR020472">
    <property type="entry name" value="WD40_PAC1"/>
</dbReference>
<dbReference type="InterPro" id="IPR056284">
    <property type="entry name" value="AIR9-like_A9"/>
</dbReference>
<feature type="domain" description="AIR9-like A9" evidence="7">
    <location>
        <begin position="1914"/>
        <end position="2002"/>
    </location>
</feature>
<reference evidence="9" key="1">
    <citation type="journal article" date="2015" name="Proc. Natl. Acad. Sci. U.S.A.">
        <title>Genome sequencing of adzuki bean (Vigna angularis) provides insight into high starch and low fat accumulation and domestication.</title>
        <authorList>
            <person name="Yang K."/>
            <person name="Tian Z."/>
            <person name="Chen C."/>
            <person name="Luo L."/>
            <person name="Zhao B."/>
            <person name="Wang Z."/>
            <person name="Yu L."/>
            <person name="Li Y."/>
            <person name="Sun Y."/>
            <person name="Li W."/>
            <person name="Chen Y."/>
            <person name="Li Y."/>
            <person name="Zhang Y."/>
            <person name="Ai D."/>
            <person name="Zhao J."/>
            <person name="Shang C."/>
            <person name="Ma Y."/>
            <person name="Wu B."/>
            <person name="Wang M."/>
            <person name="Gao L."/>
            <person name="Sun D."/>
            <person name="Zhang P."/>
            <person name="Guo F."/>
            <person name="Wang W."/>
            <person name="Li Y."/>
            <person name="Wang J."/>
            <person name="Varshney R.K."/>
            <person name="Wang J."/>
            <person name="Ling H.Q."/>
            <person name="Wan P."/>
        </authorList>
    </citation>
    <scope>NUCLEOTIDE SEQUENCE</scope>
    <source>
        <strain evidence="9">cv. Jingnong 6</strain>
    </source>
</reference>
<protein>
    <submittedName>
        <fullName evidence="8">Uncharacterized protein</fullName>
    </submittedName>
</protein>
<feature type="compositionally biased region" description="Low complexity" evidence="5">
    <location>
        <begin position="1068"/>
        <end position="1101"/>
    </location>
</feature>
<keyword evidence="2 4" id="KW-0853">WD repeat</keyword>
<evidence type="ECO:0000256" key="2">
    <source>
        <dbReference type="ARBA" id="ARBA00022574"/>
    </source>
</evidence>
<evidence type="ECO:0000259" key="6">
    <source>
        <dbReference type="Pfam" id="PF04003"/>
    </source>
</evidence>
<dbReference type="InterPro" id="IPR015943">
    <property type="entry name" value="WD40/YVTN_repeat-like_dom_sf"/>
</dbReference>
<dbReference type="InterPro" id="IPR007148">
    <property type="entry name" value="SSU_processome_Utp12"/>
</dbReference>
<dbReference type="GO" id="GO:0000028">
    <property type="term" value="P:ribosomal small subunit assembly"/>
    <property type="evidence" value="ECO:0007669"/>
    <property type="project" value="TreeGrafter"/>
</dbReference>
<dbReference type="SUPFAM" id="SSF50978">
    <property type="entry name" value="WD40 repeat-like"/>
    <property type="match status" value="1"/>
</dbReference>
<dbReference type="PROSITE" id="PS50294">
    <property type="entry name" value="WD_REPEATS_REGION"/>
    <property type="match status" value="4"/>
</dbReference>
<dbReference type="Gene3D" id="3.80.10.10">
    <property type="entry name" value="Ribonuclease Inhibitor"/>
    <property type="match status" value="1"/>
</dbReference>
<dbReference type="SUPFAM" id="SSF82171">
    <property type="entry name" value="DPP6 N-terminal domain-like"/>
    <property type="match status" value="1"/>
</dbReference>
<evidence type="ECO:0000256" key="3">
    <source>
        <dbReference type="ARBA" id="ARBA00022737"/>
    </source>
</evidence>
<dbReference type="CDD" id="cd00200">
    <property type="entry name" value="WD40"/>
    <property type="match status" value="1"/>
</dbReference>
<feature type="compositionally biased region" description="Low complexity" evidence="5">
    <location>
        <begin position="937"/>
        <end position="947"/>
    </location>
</feature>
<dbReference type="InterPro" id="IPR036322">
    <property type="entry name" value="WD40_repeat_dom_sf"/>
</dbReference>
<dbReference type="GO" id="GO:0000462">
    <property type="term" value="P:maturation of SSU-rRNA from tricistronic rRNA transcript (SSU-rRNA, 5.8S rRNA, LSU-rRNA)"/>
    <property type="evidence" value="ECO:0007669"/>
    <property type="project" value="TreeGrafter"/>
</dbReference>
<dbReference type="Pfam" id="PF23197">
    <property type="entry name" value="IG_AIR9"/>
    <property type="match status" value="9"/>
</dbReference>
<evidence type="ECO:0000313" key="9">
    <source>
        <dbReference type="Proteomes" id="UP000053144"/>
    </source>
</evidence>
<dbReference type="SUPFAM" id="SSF52058">
    <property type="entry name" value="L domain-like"/>
    <property type="match status" value="1"/>
</dbReference>
<evidence type="ECO:0000256" key="1">
    <source>
        <dbReference type="ARBA" id="ARBA00010226"/>
    </source>
</evidence>
<evidence type="ECO:0000256" key="5">
    <source>
        <dbReference type="SAM" id="MobiDB-lite"/>
    </source>
</evidence>
<gene>
    <name evidence="8" type="ORF">LR48_Vigan04g019900</name>
</gene>
<keyword evidence="3" id="KW-0677">Repeat</keyword>
<feature type="compositionally biased region" description="Polar residues" evidence="5">
    <location>
        <begin position="960"/>
        <end position="980"/>
    </location>
</feature>
<feature type="domain" description="AIR9-like A9" evidence="7">
    <location>
        <begin position="1574"/>
        <end position="1664"/>
    </location>
</feature>
<dbReference type="GO" id="GO:0034388">
    <property type="term" value="C:Pwp2p-containing subcomplex of 90S preribosome"/>
    <property type="evidence" value="ECO:0007669"/>
    <property type="project" value="TreeGrafter"/>
</dbReference>
<dbReference type="PRINTS" id="PR00320">
    <property type="entry name" value="GPROTEINBRPT"/>
</dbReference>
<dbReference type="PANTHER" id="PTHR19858:SF0">
    <property type="entry name" value="PERIODIC TRYPTOPHAN PROTEIN 2 HOMOLOG"/>
    <property type="match status" value="1"/>
</dbReference>
<sequence>MNFRFQNLLGAPYRGGNAVISNNTLLLSPVGNRVAVTDLLKSETSTLPIQSSSNVASIAVSPDATFLLAVDDRNRCLFINLRRRVLLHRISFKDRVAAVEFSPDGALIAVATGKLVQIWRSPAFRREYFPFELVRTFAEFDAKVTTLDWSPDSKYLIVGSKDLTARILCLKKLNSGGKKKPFLLLGHRDSVVGSFFGVNSKTSRVCKAYTITRDCYLFSWGFTSDSGGEAEGSEPPSPGTPERDAERNLEVVENDGVKKRKKIDVEDGDEGYLSKGKWELLRKDGFMQGWAKVTACDYHRGLDMVVVGFSNGVFGLYQMPDFVCIHLLSISREKITTAVFNELGNWLTFGCAKLGQLLVWEWRSESYILKQQGHYFDVNCVAYSADSQLLATGADDNKVKVWTLSSGFCFVTFSEHTNSVTALHFMASNNCLLSASLDGTIRAWDLLRYRNFRTFTTPSSRQFVSLTADQSGEVICAGTSDSFEIFVWSMRTGRLLDVLSGHEAPVHGLVFSPTNAVLASSSYDKSVRLWDVFDGKGAVETFPHTHDVLTVVYRPDGRQLACSTLDGQIHFWDPVDGLLMYTIEGSRDIAGGRLMTDRRSAANSTSGKFFTTLCYSADGSYILAGGSSRYICMYDVADQVLLRRFQITHNLSLDGVLDILNSKNMTDAGPLDLIDDDNSDIEEGIEKQTRGKLGFNLPGSLPNRGRPIIQTKCLRIAPTGRSFVAATTEGVLVYSVDESFIFDPTDLDINVTPEAVEEALRENQPSKALILSLRLNEDSFIKKCIFAVSPADIPAVATSIPYKYLQRLVEALADLLENCPHLEFILRWCQELCKAHGNSIQQNSRNLLPSLKSLQKAITKIHQDLSDTCSSNEYMLRSFTFCNLRGRMDVSSEPSGEDVAPEKPLSSSKKSVPEVSKRAAKTAAESGGAAKRKVEPRTGSSAGAGTVAARRSGLIGGSASSVSALRRNSTGGLSQKSSISVAGRKASAESVGGGKSSVSSASEPIRKSLPELRRNSVTSSRAGAAANPVAASPVGSASRTSGTSKAEVARKPVSKLALSGSGLASSVSRRISSSSVDSTASSGGSARRTVSRVSSPTVSSGLKAGSLSTSQDRASALSGRRKGGTPDSRDSKFIALPHVEIKANDDLVLDLSFNDFKGPGFEPLENCRVLQVLAASKNKISTLKGFPYLPVLEHLRVEENPILKMLHLEAASILLVGPTLKKYNDRDLSREEVALAKRYPAHTALCIRDGWDFSRPEQAADSTFRFLVEKWKDHIPPGFLLKEASIDKPVEEDVCRCHFAIIPDGAASTGPPLDLKYQWFCGDLSLSNFAPIPDATSEVYWPKHDDIGKVLKVECTLTLEEMTYPPIFAISPRISRGNGIPKVVDLEVHGELVEGSIIRGCAKVAWCGGTPGKGVASWLRRKWNSSPVVIVGAEEEEYKLTIDDVDSSLVFMYTPVTEEGAKGEPQYKYTDFVKAAAPSVSNVKIVGDAVEGSTIKGVGDYFGGREGPSKFEWLRESMDSGGLLLVSAGTSEYTLTKEDVGSCVAFVYIPINFEGQEGKSMSVMSSVVKQAPPKVTDVKIIGELRENSKVTATGIVTGGTEGSSRVQWYKTHSSTLDENTLEALSTSKIAKAFRIPLGAVGYYIVAKFIPMTPDGDSGEPVFLISDKAVETLPPSLNFLSIIGDYNEDGILTASYGYVGGHEGKSIYSWYIHEVEGDSGSRIPGVSGLQYRITKEGIGKFISFQCTPVRDDGVVGDTRICMGQERIRPGSPRLLSLHIIGNAVEGTILRIEKKYWGGEEGDSVYRWLRTTPDGTKKEIAGATDASYMPSIDDIGSFISVSCEPVRSDWARGPMVLSEQIGPIVPDFLDLTLEDVGACIEIIYTPVRKDGIKGSPKHIVSDLISPADPKGIELLIPDCCEDRELMPLRKYFGGHEGIGKYIWYRAKRKLEGSELLDISNASDVEISGTELMYKPLLKDVAAYLALYWVPTREDGKCGEPLVAISSAPVSPAPPIVSNVLVKELSTGIYSGEGEYFGGHEGESLFSWYRENNEGTIELVNGANSKIYEVTDSDYNFRLLFGYTPIRSDLVVGELVLSAPTNIVFPELPCVEMLALTGKAVEGDVLTAVEVIPNSETQRHVWSKYKKDIRYQWFCSSEVGDSLSYDPLPNQNSCSYKVRLEDIGHHLKCECIVNDVFGRSGEAVCIETTPVLPGIPRIHKLEIEGRGFHTNLYAVHGIYSGGKEGKSRVQWLRSMVGSPDLISIPGETGRMYEANVDDVGYRLVAIYTPVREDAVEGQSISVSTEPIAVGKMKFFI</sequence>
<feature type="domain" description="AIR9-like A9" evidence="7">
    <location>
        <begin position="2215"/>
        <end position="2300"/>
    </location>
</feature>
<dbReference type="Gene3D" id="2.60.40.2700">
    <property type="match status" value="4"/>
</dbReference>
<feature type="region of interest" description="Disordered" evidence="5">
    <location>
        <begin position="1068"/>
        <end position="1131"/>
    </location>
</feature>
<dbReference type="FunFam" id="2.60.40.2700:FF:000002">
    <property type="entry name" value="187-kDa microtubule-associated protein AIR9"/>
    <property type="match status" value="2"/>
</dbReference>
<dbReference type="Gramene" id="KOM40001">
    <property type="protein sequence ID" value="KOM40001"/>
    <property type="gene ID" value="LR48_Vigan04g019900"/>
</dbReference>
<feature type="domain" description="AIR9-like A9" evidence="7">
    <location>
        <begin position="1383"/>
        <end position="1468"/>
    </location>
</feature>
<dbReference type="InterPro" id="IPR001680">
    <property type="entry name" value="WD40_rpt"/>
</dbReference>
<dbReference type="Proteomes" id="UP000053144">
    <property type="component" value="Chromosome 4"/>
</dbReference>
<dbReference type="SMART" id="SM00320">
    <property type="entry name" value="WD40"/>
    <property type="match status" value="10"/>
</dbReference>
<evidence type="ECO:0000259" key="7">
    <source>
        <dbReference type="Pfam" id="PF23197"/>
    </source>
</evidence>
<dbReference type="STRING" id="3914.A0A0L9UBE9"/>
<dbReference type="EMBL" id="CM003374">
    <property type="protein sequence ID" value="KOM40001.1"/>
    <property type="molecule type" value="Genomic_DNA"/>
</dbReference>
<feature type="region of interest" description="Disordered" evidence="5">
    <location>
        <begin position="892"/>
        <end position="947"/>
    </location>
</feature>
<dbReference type="PROSITE" id="PS50082">
    <property type="entry name" value="WD_REPEATS_2"/>
    <property type="match status" value="4"/>
</dbReference>
<dbReference type="FunFam" id="2.60.40.2700:FF:000003">
    <property type="entry name" value="187-kDa microtubule-associated protein AIR9 isoform X2"/>
    <property type="match status" value="1"/>
</dbReference>
<feature type="repeat" description="WD" evidence="4">
    <location>
        <begin position="541"/>
        <end position="573"/>
    </location>
</feature>
<comment type="similarity">
    <text evidence="1">Belongs to the WD repeat PWP2 family.</text>
</comment>
<feature type="region of interest" description="Disordered" evidence="5">
    <location>
        <begin position="960"/>
        <end position="1051"/>
    </location>
</feature>
<dbReference type="InterPro" id="IPR032675">
    <property type="entry name" value="LRR_dom_sf"/>
</dbReference>
<dbReference type="PROSITE" id="PS00678">
    <property type="entry name" value="WD_REPEATS_1"/>
    <property type="match status" value="2"/>
</dbReference>
<feature type="domain" description="Small-subunit processome Utp12" evidence="6">
    <location>
        <begin position="776"/>
        <end position="877"/>
    </location>
</feature>
<feature type="compositionally biased region" description="Basic and acidic residues" evidence="5">
    <location>
        <begin position="1004"/>
        <end position="1014"/>
    </location>
</feature>
<name>A0A0L9UBE9_PHAAN</name>
<dbReference type="Pfam" id="PF00400">
    <property type="entry name" value="WD40"/>
    <property type="match status" value="5"/>
</dbReference>
<dbReference type="Pfam" id="PF04003">
    <property type="entry name" value="Utp12"/>
    <property type="match status" value="1"/>
</dbReference>
<organism evidence="8 9">
    <name type="scientific">Phaseolus angularis</name>
    <name type="common">Azuki bean</name>
    <name type="synonym">Vigna angularis</name>
    <dbReference type="NCBI Taxonomy" id="3914"/>
    <lineage>
        <taxon>Eukaryota</taxon>
        <taxon>Viridiplantae</taxon>
        <taxon>Streptophyta</taxon>
        <taxon>Embryophyta</taxon>
        <taxon>Tracheophyta</taxon>
        <taxon>Spermatophyta</taxon>
        <taxon>Magnoliopsida</taxon>
        <taxon>eudicotyledons</taxon>
        <taxon>Gunneridae</taxon>
        <taxon>Pentapetalae</taxon>
        <taxon>rosids</taxon>
        <taxon>fabids</taxon>
        <taxon>Fabales</taxon>
        <taxon>Fabaceae</taxon>
        <taxon>Papilionoideae</taxon>
        <taxon>50 kb inversion clade</taxon>
        <taxon>NPAAA clade</taxon>
        <taxon>indigoferoid/millettioid clade</taxon>
        <taxon>Phaseoleae</taxon>
        <taxon>Vigna</taxon>
    </lineage>
</organism>